<dbReference type="GeneID" id="10032181"/>
<reference evidence="2" key="1">
    <citation type="journal article" date="2012" name="MBio">
        <title>Comparative genome analysis of Trichophyton rubrum and related dermatophytes reveals candidate genes involved in infection.</title>
        <authorList>
            <person name="Martinez D.A."/>
            <person name="Oliver B.G."/>
            <person name="Graeser Y."/>
            <person name="Goldberg J.M."/>
            <person name="Li W."/>
            <person name="Martinez-Rossi N.M."/>
            <person name="Monod M."/>
            <person name="Shelest E."/>
            <person name="Barton R.C."/>
            <person name="Birch E."/>
            <person name="Brakhage A.A."/>
            <person name="Chen Z."/>
            <person name="Gurr S.J."/>
            <person name="Heiman D."/>
            <person name="Heitman J."/>
            <person name="Kosti I."/>
            <person name="Rossi A."/>
            <person name="Saif S."/>
            <person name="Samalova M."/>
            <person name="Saunders C.W."/>
            <person name="Shea T."/>
            <person name="Summerbell R.C."/>
            <person name="Xu J."/>
            <person name="Young S."/>
            <person name="Zeng Q."/>
            <person name="Birren B.W."/>
            <person name="Cuomo C.A."/>
            <person name="White T.C."/>
        </authorList>
    </citation>
    <scope>NUCLEOTIDE SEQUENCE [LARGE SCALE GENOMIC DNA]</scope>
    <source>
        <strain evidence="2">ATCC MYA-4604 / CBS 118893</strain>
    </source>
</reference>
<protein>
    <submittedName>
        <fullName evidence="1">Uncharacterized protein</fullName>
    </submittedName>
</protein>
<dbReference type="RefSeq" id="XP_003176859.1">
    <property type="nucleotide sequence ID" value="XM_003176811.1"/>
</dbReference>
<sequence>MARSDGRIKYKTTKPYQKFCTIESVKVISPPSHPGLKKDAWTPNHVVVFLRGGNINPTYALPRPDVSRAGAFCGSSSDTDFDLV</sequence>
<dbReference type="HOGENOM" id="CLU_2527008_0_0_1"/>
<dbReference type="AlphaFoldDB" id="E5R2Y6"/>
<keyword evidence="2" id="KW-1185">Reference proteome</keyword>
<dbReference type="VEuPathDB" id="FungiDB:MGYG_00944"/>
<dbReference type="InParanoid" id="E5R2Y6"/>
<evidence type="ECO:0000313" key="2">
    <source>
        <dbReference type="Proteomes" id="UP000002669"/>
    </source>
</evidence>
<dbReference type="EMBL" id="DS989822">
    <property type="protein sequence ID" value="EFQ97907.1"/>
    <property type="molecule type" value="Genomic_DNA"/>
</dbReference>
<organism evidence="2">
    <name type="scientific">Arthroderma gypseum (strain ATCC MYA-4604 / CBS 118893)</name>
    <name type="common">Microsporum gypseum</name>
    <dbReference type="NCBI Taxonomy" id="535722"/>
    <lineage>
        <taxon>Eukaryota</taxon>
        <taxon>Fungi</taxon>
        <taxon>Dikarya</taxon>
        <taxon>Ascomycota</taxon>
        <taxon>Pezizomycotina</taxon>
        <taxon>Eurotiomycetes</taxon>
        <taxon>Eurotiomycetidae</taxon>
        <taxon>Onygenales</taxon>
        <taxon>Arthrodermataceae</taxon>
        <taxon>Nannizzia</taxon>
    </lineage>
</organism>
<proteinExistence type="predicted"/>
<evidence type="ECO:0000313" key="1">
    <source>
        <dbReference type="EMBL" id="EFQ97907.1"/>
    </source>
</evidence>
<gene>
    <name evidence="1" type="ORF">MGYG_00944</name>
</gene>
<name>E5R2Y6_ARTGP</name>
<accession>E5R2Y6</accession>
<dbReference type="Proteomes" id="UP000002669">
    <property type="component" value="Unassembled WGS sequence"/>
</dbReference>